<evidence type="ECO:0000256" key="1">
    <source>
        <dbReference type="SAM" id="Phobius"/>
    </source>
</evidence>
<feature type="transmembrane region" description="Helical" evidence="1">
    <location>
        <begin position="21"/>
        <end position="38"/>
    </location>
</feature>
<dbReference type="InterPro" id="IPR007349">
    <property type="entry name" value="DUF418"/>
</dbReference>
<feature type="transmembrane region" description="Helical" evidence="1">
    <location>
        <begin position="58"/>
        <end position="75"/>
    </location>
</feature>
<evidence type="ECO:0000313" key="5">
    <source>
        <dbReference type="Proteomes" id="UP000193711"/>
    </source>
</evidence>
<feature type="transmembrane region" description="Helical" evidence="1">
    <location>
        <begin position="109"/>
        <end position="130"/>
    </location>
</feature>
<gene>
    <name evidence="4" type="ORF">SAMN06295885_0013</name>
</gene>
<feature type="transmembrane region" description="Helical" evidence="1">
    <location>
        <begin position="310"/>
        <end position="329"/>
    </location>
</feature>
<evidence type="ECO:0000259" key="3">
    <source>
        <dbReference type="Pfam" id="PF07786"/>
    </source>
</evidence>
<proteinExistence type="predicted"/>
<dbReference type="InterPro" id="IPR012429">
    <property type="entry name" value="HGSNAT_cat"/>
</dbReference>
<protein>
    <submittedName>
        <fullName evidence="4">Uncharacterized membrane protein YeiB</fullName>
    </submittedName>
</protein>
<keyword evidence="1" id="KW-1133">Transmembrane helix</keyword>
<dbReference type="Proteomes" id="UP000193711">
    <property type="component" value="Unassembled WGS sequence"/>
</dbReference>
<feature type="transmembrane region" description="Helical" evidence="1">
    <location>
        <begin position="137"/>
        <end position="161"/>
    </location>
</feature>
<reference evidence="5" key="1">
    <citation type="submission" date="2017-04" db="EMBL/GenBank/DDBJ databases">
        <authorList>
            <person name="Varghese N."/>
            <person name="Submissions S."/>
        </authorList>
    </citation>
    <scope>NUCLEOTIDE SEQUENCE [LARGE SCALE GENOMIC DNA]</scope>
    <source>
        <strain evidence="5">VKM Ac-2121</strain>
    </source>
</reference>
<feature type="transmembrane region" description="Helical" evidence="1">
    <location>
        <begin position="82"/>
        <end position="103"/>
    </location>
</feature>
<keyword evidence="5" id="KW-1185">Reference proteome</keyword>
<feature type="domain" description="DUF418" evidence="2">
    <location>
        <begin position="207"/>
        <end position="343"/>
    </location>
</feature>
<dbReference type="Pfam" id="PF04235">
    <property type="entry name" value="DUF418"/>
    <property type="match status" value="1"/>
</dbReference>
<feature type="transmembrane region" description="Helical" evidence="1">
    <location>
        <begin position="272"/>
        <end position="298"/>
    </location>
</feature>
<keyword evidence="1" id="KW-0812">Transmembrane</keyword>
<dbReference type="Pfam" id="PF07786">
    <property type="entry name" value="HGSNAT_cat"/>
    <property type="match status" value="1"/>
</dbReference>
<dbReference type="EMBL" id="FXBM01000001">
    <property type="protein sequence ID" value="SMH27645.1"/>
    <property type="molecule type" value="Genomic_DNA"/>
</dbReference>
<dbReference type="STRING" id="1891671.SAMN06295885_0013"/>
<name>A0A1X7MSG3_9MICO</name>
<organism evidence="4 5">
    <name type="scientific">Rathayibacter oskolensis</name>
    <dbReference type="NCBI Taxonomy" id="1891671"/>
    <lineage>
        <taxon>Bacteria</taxon>
        <taxon>Bacillati</taxon>
        <taxon>Actinomycetota</taxon>
        <taxon>Actinomycetes</taxon>
        <taxon>Micrococcales</taxon>
        <taxon>Microbacteriaceae</taxon>
        <taxon>Rathayibacter</taxon>
    </lineage>
</organism>
<feature type="transmembrane region" description="Helical" evidence="1">
    <location>
        <begin position="206"/>
        <end position="224"/>
    </location>
</feature>
<dbReference type="RefSeq" id="WP_085474592.1">
    <property type="nucleotide sequence ID" value="NZ_FXBM01000001.1"/>
</dbReference>
<sequence>MTATAAPPAPRLQADRQVVPDALRGVAIVAMLVAHAMPLVPSVRTGGVGFATGNVNDLASPLFALVMGMSAALVLQRPGASAGRVVLQNLLRGAILIALGLWLSTWGSWIAVVLSFLGIVLAIGTPILLLRSRAVAAAAALIAVAGAPLNAAVAAAVDPVLASSPSPLGSVLRWFFLDPHYRVTSLLPFFLLGALLLRHGFRRDRLLAALAVTAPIAYLARPLLRQATGGENVSGSYPDTLHDLGLVLAAYVAVVLLAAVRRRPASSAIGTALLAFRAVGSLALSVYVLQVAVVAAMARAGYRSGADEPWALVLLVGGVWAAGVLWWRFGGTGPIEWSIGQLTRRVPAPRRAAVE</sequence>
<dbReference type="AlphaFoldDB" id="A0A1X7MSG3"/>
<keyword evidence="1" id="KW-0472">Membrane</keyword>
<accession>A0A1X7MSG3</accession>
<evidence type="ECO:0000313" key="4">
    <source>
        <dbReference type="EMBL" id="SMH27645.1"/>
    </source>
</evidence>
<feature type="domain" description="Heparan-alpha-glucosaminide N-acetyltransferase catalytic" evidence="3">
    <location>
        <begin position="21"/>
        <end position="153"/>
    </location>
</feature>
<feature type="transmembrane region" description="Helical" evidence="1">
    <location>
        <begin position="244"/>
        <end position="260"/>
    </location>
</feature>
<evidence type="ECO:0000259" key="2">
    <source>
        <dbReference type="Pfam" id="PF04235"/>
    </source>
</evidence>
<dbReference type="OrthoDB" id="4966979at2"/>
<feature type="transmembrane region" description="Helical" evidence="1">
    <location>
        <begin position="181"/>
        <end position="197"/>
    </location>
</feature>